<accession>A0A383UYS0</accession>
<organism evidence="1 2">
    <name type="scientific">Blumeria hordei</name>
    <name type="common">Barley powdery mildew</name>
    <name type="synonym">Blumeria graminis f. sp. hordei</name>
    <dbReference type="NCBI Taxonomy" id="2867405"/>
    <lineage>
        <taxon>Eukaryota</taxon>
        <taxon>Fungi</taxon>
        <taxon>Dikarya</taxon>
        <taxon>Ascomycota</taxon>
        <taxon>Pezizomycotina</taxon>
        <taxon>Leotiomycetes</taxon>
        <taxon>Erysiphales</taxon>
        <taxon>Erysiphaceae</taxon>
        <taxon>Blumeria</taxon>
    </lineage>
</organism>
<protein>
    <submittedName>
        <fullName evidence="1">Uncharacterized protein</fullName>
    </submittedName>
</protein>
<dbReference type="AlphaFoldDB" id="A0A383UYS0"/>
<sequence>MLIDKEVVLKECPFFGTTLSVGLSVHVSHDEWNYLRIPHQTPLLNKDITIKHTNHEIESRDNLELTMYRSPSFRSIEKISTIISQTIRNPIVLNSQESKQLLNLLTTTFRRQLDIAHTSPEIAQVNRNNSSKSISQTQKLSNMSNARNNSVDALLYQVLTNPVLANSKNTYSGTNKSIQSPTDYFDKAVAAGIMDLKYAGAYLHARLTQIILSDTKDIRSAMKASGAGLKVLKWLTSSNNYKELSFLKDEKFMHLFVRYLVAEGLQAYVWVWAHRGLQSIPLKEPSHYSDSYKSEYRSAILPLMVLIKSEIFKAANLNSAYMCLQKADEYLINSTAQRMITPLWLPGLYLYRKTIFSFDEMKPPSESAFESFIALVPRITTKPLRIYSHLYLLHPTRPNADLALKYLRQLSQSDVCNLSLRERKEITLLVVRTAGFLHDNGSSNRANWVMNSMRSWLPHHQGSETRKDQEKSELSRLHSIDSLELLNLEPA</sequence>
<proteinExistence type="predicted"/>
<dbReference type="Proteomes" id="UP000275772">
    <property type="component" value="Unassembled WGS sequence"/>
</dbReference>
<evidence type="ECO:0000313" key="2">
    <source>
        <dbReference type="Proteomes" id="UP000275772"/>
    </source>
</evidence>
<gene>
    <name evidence="1" type="ORF">BLGHR1_15327</name>
</gene>
<name>A0A383UYS0_BLUHO</name>
<dbReference type="VEuPathDB" id="FungiDB:BLGHR1_15327"/>
<evidence type="ECO:0000313" key="1">
    <source>
        <dbReference type="EMBL" id="SZF04530.1"/>
    </source>
</evidence>
<dbReference type="EMBL" id="UNSH01000067">
    <property type="protein sequence ID" value="SZF04530.1"/>
    <property type="molecule type" value="Genomic_DNA"/>
</dbReference>
<reference evidence="1 2" key="1">
    <citation type="submission" date="2017-11" db="EMBL/GenBank/DDBJ databases">
        <authorList>
            <person name="Kracher B."/>
        </authorList>
    </citation>
    <scope>NUCLEOTIDE SEQUENCE [LARGE SCALE GENOMIC DNA]</scope>
    <source>
        <strain evidence="1 2">RACE1</strain>
    </source>
</reference>